<dbReference type="SMART" id="SM00448">
    <property type="entry name" value="REC"/>
    <property type="match status" value="1"/>
</dbReference>
<keyword evidence="5" id="KW-0238">DNA-binding</keyword>
<keyword evidence="3" id="KW-0802">TPR repeat</keyword>
<dbReference type="Gene3D" id="3.40.50.2300">
    <property type="match status" value="1"/>
</dbReference>
<keyword evidence="6" id="KW-1185">Reference proteome</keyword>
<sequence length="383" mass="43587">MIDINTMKVLIADDMPGMCKSIRGIMKLLGYGRDFVFANNGAQAWRKLETEEVDLAIIDWNMPVMKGVDVLRNIRDDNGMWDMPVVMVTAEADPEIVAEVAETDIDAYLLKPLTVKSLGDRVARVIHHHNNPTPTVQLLRHARNFYNQGQLPEAIAAARKAVEIDPGGAKPIRQLGFYYLKNNSLDEAEKCFLAAIKLNKLDVFSFNQLGELYMQRQDFENAAKFLDEAMKISPRQLDRGIRLGTVLLQTGMRDKARQTFDKTISVSREQNETREAIVDICEKEGDIRYAANLLMEILQNTPGRPDLLVRLGLFLEELGDNQEAVKRLTLASDLDAKDPRIKMHLARNYLAMKRPMWAEKYLNQVLKADPENEEAREMLQQCL</sequence>
<keyword evidence="1 2" id="KW-0597">Phosphoprotein</keyword>
<accession>A0A1M6MF16</accession>
<organism evidence="5 6">
    <name type="scientific">Desulfatibacillum alkenivorans DSM 16219</name>
    <dbReference type="NCBI Taxonomy" id="1121393"/>
    <lineage>
        <taxon>Bacteria</taxon>
        <taxon>Pseudomonadati</taxon>
        <taxon>Thermodesulfobacteriota</taxon>
        <taxon>Desulfobacteria</taxon>
        <taxon>Desulfobacterales</taxon>
        <taxon>Desulfatibacillaceae</taxon>
        <taxon>Desulfatibacillum</taxon>
    </lineage>
</organism>
<dbReference type="InterPro" id="IPR011990">
    <property type="entry name" value="TPR-like_helical_dom_sf"/>
</dbReference>
<feature type="repeat" description="TPR" evidence="3">
    <location>
        <begin position="169"/>
        <end position="202"/>
    </location>
</feature>
<dbReference type="InterPro" id="IPR001789">
    <property type="entry name" value="Sig_transdc_resp-reg_receiver"/>
</dbReference>
<protein>
    <submittedName>
        <fullName evidence="5">Response regulator containing CheY-like receiver, AAA-type ATPase, and DNA-binding domains</fullName>
    </submittedName>
</protein>
<evidence type="ECO:0000313" key="6">
    <source>
        <dbReference type="Proteomes" id="UP000183994"/>
    </source>
</evidence>
<dbReference type="Proteomes" id="UP000183994">
    <property type="component" value="Unassembled WGS sequence"/>
</dbReference>
<dbReference type="PANTHER" id="PTHR44591:SF23">
    <property type="entry name" value="CHEY SUBFAMILY"/>
    <property type="match status" value="1"/>
</dbReference>
<evidence type="ECO:0000313" key="5">
    <source>
        <dbReference type="EMBL" id="SHJ82051.1"/>
    </source>
</evidence>
<dbReference type="PROSITE" id="PS50110">
    <property type="entry name" value="RESPONSE_REGULATORY"/>
    <property type="match status" value="1"/>
</dbReference>
<dbReference type="Gene3D" id="1.25.40.10">
    <property type="entry name" value="Tetratricopeptide repeat domain"/>
    <property type="match status" value="1"/>
</dbReference>
<dbReference type="PANTHER" id="PTHR44591">
    <property type="entry name" value="STRESS RESPONSE REGULATOR PROTEIN 1"/>
    <property type="match status" value="1"/>
</dbReference>
<dbReference type="OrthoDB" id="9786548at2"/>
<dbReference type="EMBL" id="FQZU01000012">
    <property type="protein sequence ID" value="SHJ82051.1"/>
    <property type="molecule type" value="Genomic_DNA"/>
</dbReference>
<evidence type="ECO:0000256" key="3">
    <source>
        <dbReference type="PROSITE-ProRule" id="PRU00339"/>
    </source>
</evidence>
<reference evidence="6" key="1">
    <citation type="submission" date="2016-11" db="EMBL/GenBank/DDBJ databases">
        <authorList>
            <person name="Varghese N."/>
            <person name="Submissions S."/>
        </authorList>
    </citation>
    <scope>NUCLEOTIDE SEQUENCE [LARGE SCALE GENOMIC DNA]</scope>
    <source>
        <strain evidence="6">DSM 16219</strain>
    </source>
</reference>
<proteinExistence type="predicted"/>
<dbReference type="RefSeq" id="WP_073475944.1">
    <property type="nucleotide sequence ID" value="NZ_FQZU01000012.1"/>
</dbReference>
<dbReference type="PROSITE" id="PS50005">
    <property type="entry name" value="TPR"/>
    <property type="match status" value="2"/>
</dbReference>
<dbReference type="Pfam" id="PF14559">
    <property type="entry name" value="TPR_19"/>
    <property type="match status" value="2"/>
</dbReference>
<dbReference type="Pfam" id="PF00072">
    <property type="entry name" value="Response_reg"/>
    <property type="match status" value="1"/>
</dbReference>
<dbReference type="InterPro" id="IPR011006">
    <property type="entry name" value="CheY-like_superfamily"/>
</dbReference>
<dbReference type="Pfam" id="PF13181">
    <property type="entry name" value="TPR_8"/>
    <property type="match status" value="1"/>
</dbReference>
<dbReference type="SUPFAM" id="SSF48452">
    <property type="entry name" value="TPR-like"/>
    <property type="match status" value="1"/>
</dbReference>
<dbReference type="SUPFAM" id="SSF52172">
    <property type="entry name" value="CheY-like"/>
    <property type="match status" value="1"/>
</dbReference>
<gene>
    <name evidence="5" type="ORF">SAMN02745216_02341</name>
</gene>
<dbReference type="STRING" id="1121393.SAMN02745216_02341"/>
<dbReference type="InterPro" id="IPR019734">
    <property type="entry name" value="TPR_rpt"/>
</dbReference>
<evidence type="ECO:0000259" key="4">
    <source>
        <dbReference type="PROSITE" id="PS50110"/>
    </source>
</evidence>
<feature type="domain" description="Response regulatory" evidence="4">
    <location>
        <begin position="8"/>
        <end position="126"/>
    </location>
</feature>
<dbReference type="SMART" id="SM00028">
    <property type="entry name" value="TPR"/>
    <property type="match status" value="6"/>
</dbReference>
<dbReference type="GO" id="GO:0000160">
    <property type="term" value="P:phosphorelay signal transduction system"/>
    <property type="evidence" value="ECO:0007669"/>
    <property type="project" value="InterPro"/>
</dbReference>
<evidence type="ECO:0000256" key="2">
    <source>
        <dbReference type="PROSITE-ProRule" id="PRU00169"/>
    </source>
</evidence>
<name>A0A1M6MF16_9BACT</name>
<dbReference type="AlphaFoldDB" id="A0A1M6MF16"/>
<evidence type="ECO:0000256" key="1">
    <source>
        <dbReference type="ARBA" id="ARBA00022553"/>
    </source>
</evidence>
<dbReference type="GO" id="GO:0003677">
    <property type="term" value="F:DNA binding"/>
    <property type="evidence" value="ECO:0007669"/>
    <property type="project" value="UniProtKB-KW"/>
</dbReference>
<dbReference type="InterPro" id="IPR050595">
    <property type="entry name" value="Bact_response_regulator"/>
</dbReference>
<feature type="modified residue" description="4-aspartylphosphate" evidence="2">
    <location>
        <position position="59"/>
    </location>
</feature>
<feature type="repeat" description="TPR" evidence="3">
    <location>
        <begin position="203"/>
        <end position="236"/>
    </location>
</feature>